<gene>
    <name evidence="2" type="ORF">HWI92_09945</name>
</gene>
<proteinExistence type="predicted"/>
<keyword evidence="1" id="KW-0732">Signal</keyword>
<dbReference type="EMBL" id="CP056775">
    <property type="protein sequence ID" value="QRR01203.1"/>
    <property type="molecule type" value="Genomic_DNA"/>
</dbReference>
<feature type="chain" id="PRO_5045580477" description="Heavy-metal resistance" evidence="1">
    <location>
        <begin position="21"/>
        <end position="130"/>
    </location>
</feature>
<name>A0ABX7I7P9_9BACT</name>
<dbReference type="RefSeq" id="WP_204663278.1">
    <property type="nucleotide sequence ID" value="NZ_CP056775.1"/>
</dbReference>
<sequence length="130" mass="15675">MKKILVAAAMFVFSFSMAHAQYGPRDDYGYRYEGHVRSDRTMDIEYMQREARRQINMGVERGSLSRRDAHMLMRRYEGIEMKQRRLSHRGRLSPREARILRSDLEQLMADTRNMSGRRGDEWAREPRRRY</sequence>
<feature type="signal peptide" evidence="1">
    <location>
        <begin position="1"/>
        <end position="20"/>
    </location>
</feature>
<organism evidence="2 3">
    <name type="scientific">Dyadobacter sandarakinus</name>
    <dbReference type="NCBI Taxonomy" id="2747268"/>
    <lineage>
        <taxon>Bacteria</taxon>
        <taxon>Pseudomonadati</taxon>
        <taxon>Bacteroidota</taxon>
        <taxon>Cytophagia</taxon>
        <taxon>Cytophagales</taxon>
        <taxon>Spirosomataceae</taxon>
        <taxon>Dyadobacter</taxon>
    </lineage>
</organism>
<evidence type="ECO:0000256" key="1">
    <source>
        <dbReference type="SAM" id="SignalP"/>
    </source>
</evidence>
<evidence type="ECO:0008006" key="4">
    <source>
        <dbReference type="Google" id="ProtNLM"/>
    </source>
</evidence>
<protein>
    <recommendedName>
        <fullName evidence="4">Heavy-metal resistance</fullName>
    </recommendedName>
</protein>
<evidence type="ECO:0000313" key="3">
    <source>
        <dbReference type="Proteomes" id="UP000612680"/>
    </source>
</evidence>
<dbReference type="Proteomes" id="UP000612680">
    <property type="component" value="Chromosome"/>
</dbReference>
<evidence type="ECO:0000313" key="2">
    <source>
        <dbReference type="EMBL" id="QRR01203.1"/>
    </source>
</evidence>
<keyword evidence="3" id="KW-1185">Reference proteome</keyword>
<accession>A0ABX7I7P9</accession>
<reference evidence="2 3" key="1">
    <citation type="submission" date="2020-06" db="EMBL/GenBank/DDBJ databases">
        <title>Dyadobacter sandarakinus sp. nov., isolated from the soil of the Arctic Yellow River Station.</title>
        <authorList>
            <person name="Zhang Y."/>
            <person name="Peng F."/>
        </authorList>
    </citation>
    <scope>NUCLEOTIDE SEQUENCE [LARGE SCALE GENOMIC DNA]</scope>
    <source>
        <strain evidence="2 3">Q3-56</strain>
    </source>
</reference>